<evidence type="ECO:0000259" key="2">
    <source>
        <dbReference type="Pfam" id="PF00497"/>
    </source>
</evidence>
<dbReference type="Gene3D" id="3.40.190.10">
    <property type="entry name" value="Periplasmic binding protein-like II"/>
    <property type="match status" value="2"/>
</dbReference>
<dbReference type="InterPro" id="IPR001638">
    <property type="entry name" value="Solute-binding_3/MltF_N"/>
</dbReference>
<dbReference type="Proteomes" id="UP000425960">
    <property type="component" value="Chromosome"/>
</dbReference>
<organism evidence="3 4">
    <name type="scientific">Desulfosarcina ovata subsp. sediminis</name>
    <dbReference type="NCBI Taxonomy" id="885957"/>
    <lineage>
        <taxon>Bacteria</taxon>
        <taxon>Pseudomonadati</taxon>
        <taxon>Thermodesulfobacteriota</taxon>
        <taxon>Desulfobacteria</taxon>
        <taxon>Desulfobacterales</taxon>
        <taxon>Desulfosarcinaceae</taxon>
        <taxon>Desulfosarcina</taxon>
    </lineage>
</organism>
<keyword evidence="1" id="KW-0732">Signal</keyword>
<protein>
    <recommendedName>
        <fullName evidence="2">Solute-binding protein family 3/N-terminal domain-containing protein</fullName>
    </recommendedName>
</protein>
<accession>A0A5K7ZMN7</accession>
<evidence type="ECO:0000313" key="4">
    <source>
        <dbReference type="Proteomes" id="UP000425960"/>
    </source>
</evidence>
<dbReference type="PANTHER" id="PTHR35936:SF25">
    <property type="entry name" value="ABC TRANSPORTER SUBSTRATE-BINDING PROTEIN"/>
    <property type="match status" value="1"/>
</dbReference>
<dbReference type="AlphaFoldDB" id="A0A5K7ZMN7"/>
<dbReference type="PANTHER" id="PTHR35936">
    <property type="entry name" value="MEMBRANE-BOUND LYTIC MUREIN TRANSGLYCOSYLASE F"/>
    <property type="match status" value="1"/>
</dbReference>
<feature type="domain" description="Solute-binding protein family 3/N-terminal" evidence="2">
    <location>
        <begin position="51"/>
        <end position="247"/>
    </location>
</feature>
<dbReference type="SUPFAM" id="SSF53850">
    <property type="entry name" value="Periplasmic binding protein-like II"/>
    <property type="match status" value="1"/>
</dbReference>
<dbReference type="Pfam" id="PF00497">
    <property type="entry name" value="SBP_bac_3"/>
    <property type="match status" value="1"/>
</dbReference>
<dbReference type="EMBL" id="AP021876">
    <property type="protein sequence ID" value="BBO81427.1"/>
    <property type="molecule type" value="Genomic_DNA"/>
</dbReference>
<gene>
    <name evidence="3" type="ORF">DSCO28_19930</name>
</gene>
<sequence length="256" mass="29613">MGDAMRYYKYSLFIFVFAVSLGTSGMADEKPLILVAQKYASESEDRLLFQEEIITAAFDHAGYKIQYKYRPWKRCLIEVREGRHDAAYTAWHTKERSEIYGFSDTYLYVDTMLFKKKGKAVYYNGDLQTLKPYLIGVSMGWTISPEFDSADYLQKTFVSEPIQLIKMLYSERIDIMALSVALNQALIKNYPEYKGGIVPLPPPLKRNTTHVIFSKKISGYESRIEAFNEGLKKIIENGTLRKIEEKYQYTSGLLQK</sequence>
<evidence type="ECO:0000256" key="1">
    <source>
        <dbReference type="ARBA" id="ARBA00022729"/>
    </source>
</evidence>
<name>A0A5K7ZMN7_9BACT</name>
<proteinExistence type="predicted"/>
<reference evidence="3 4" key="1">
    <citation type="submission" date="2019-11" db="EMBL/GenBank/DDBJ databases">
        <title>Comparative genomics of hydrocarbon-degrading Desulfosarcina strains.</title>
        <authorList>
            <person name="Watanabe M."/>
            <person name="Kojima H."/>
            <person name="Fukui M."/>
        </authorList>
    </citation>
    <scope>NUCLEOTIDE SEQUENCE [LARGE SCALE GENOMIC DNA]</scope>
    <source>
        <strain evidence="3 4">28bB2T</strain>
    </source>
</reference>
<dbReference type="KEGG" id="dov:DSCO28_19930"/>
<evidence type="ECO:0000313" key="3">
    <source>
        <dbReference type="EMBL" id="BBO81427.1"/>
    </source>
</evidence>